<dbReference type="Proteomes" id="UP000250235">
    <property type="component" value="Unassembled WGS sequence"/>
</dbReference>
<gene>
    <name evidence="1" type="ORF">F511_45178</name>
</gene>
<dbReference type="AlphaFoldDB" id="A0A2Z7A487"/>
<organism evidence="1 2">
    <name type="scientific">Dorcoceras hygrometricum</name>
    <dbReference type="NCBI Taxonomy" id="472368"/>
    <lineage>
        <taxon>Eukaryota</taxon>
        <taxon>Viridiplantae</taxon>
        <taxon>Streptophyta</taxon>
        <taxon>Embryophyta</taxon>
        <taxon>Tracheophyta</taxon>
        <taxon>Spermatophyta</taxon>
        <taxon>Magnoliopsida</taxon>
        <taxon>eudicotyledons</taxon>
        <taxon>Gunneridae</taxon>
        <taxon>Pentapetalae</taxon>
        <taxon>asterids</taxon>
        <taxon>lamiids</taxon>
        <taxon>Lamiales</taxon>
        <taxon>Gesneriaceae</taxon>
        <taxon>Didymocarpoideae</taxon>
        <taxon>Trichosporeae</taxon>
        <taxon>Loxocarpinae</taxon>
        <taxon>Dorcoceras</taxon>
    </lineage>
</organism>
<sequence>MNARAGATVARWPRAMCDGCGWTKAQRRTGPRKLLRKGRARVSASLAAATRKIARCCALDARHHRAGRAPSWPAAAQVAMMAGRIGSRTKMVARRWPDAGRTMARDCSGPRAALRRTNFLGGAAGRPPLRRVSDDVVTAGLILSRV</sequence>
<accession>A0A2Z7A487</accession>
<proteinExistence type="predicted"/>
<evidence type="ECO:0000313" key="2">
    <source>
        <dbReference type="Proteomes" id="UP000250235"/>
    </source>
</evidence>
<keyword evidence="2" id="KW-1185">Reference proteome</keyword>
<name>A0A2Z7A487_9LAMI</name>
<protein>
    <submittedName>
        <fullName evidence="1">Uncharacterized protein</fullName>
    </submittedName>
</protein>
<dbReference type="EMBL" id="KV030715">
    <property type="protein sequence ID" value="KZV13660.1"/>
    <property type="molecule type" value="Genomic_DNA"/>
</dbReference>
<evidence type="ECO:0000313" key="1">
    <source>
        <dbReference type="EMBL" id="KZV13660.1"/>
    </source>
</evidence>
<reference evidence="1 2" key="1">
    <citation type="journal article" date="2015" name="Proc. Natl. Acad. Sci. U.S.A.">
        <title>The resurrection genome of Boea hygrometrica: A blueprint for survival of dehydration.</title>
        <authorList>
            <person name="Xiao L."/>
            <person name="Yang G."/>
            <person name="Zhang L."/>
            <person name="Yang X."/>
            <person name="Zhao S."/>
            <person name="Ji Z."/>
            <person name="Zhou Q."/>
            <person name="Hu M."/>
            <person name="Wang Y."/>
            <person name="Chen M."/>
            <person name="Xu Y."/>
            <person name="Jin H."/>
            <person name="Xiao X."/>
            <person name="Hu G."/>
            <person name="Bao F."/>
            <person name="Hu Y."/>
            <person name="Wan P."/>
            <person name="Li L."/>
            <person name="Deng X."/>
            <person name="Kuang T."/>
            <person name="Xiang C."/>
            <person name="Zhu J.K."/>
            <person name="Oliver M.J."/>
            <person name="He Y."/>
        </authorList>
    </citation>
    <scope>NUCLEOTIDE SEQUENCE [LARGE SCALE GENOMIC DNA]</scope>
    <source>
        <strain evidence="2">cv. XS01</strain>
    </source>
</reference>